<gene>
    <name evidence="2" type="ORF">NECHADRAFT_77530</name>
</gene>
<evidence type="ECO:0000313" key="3">
    <source>
        <dbReference type="Proteomes" id="UP000005206"/>
    </source>
</evidence>
<dbReference type="OrthoDB" id="5101056at2759"/>
<dbReference type="InParanoid" id="C7YLH2"/>
<proteinExistence type="predicted"/>
<evidence type="ECO:0000256" key="1">
    <source>
        <dbReference type="SAM" id="MobiDB-lite"/>
    </source>
</evidence>
<dbReference type="EMBL" id="GG698897">
    <property type="protein sequence ID" value="EEU46785.1"/>
    <property type="molecule type" value="Genomic_DNA"/>
</dbReference>
<dbReference type="HOGENOM" id="CLU_874615_0_0_1"/>
<dbReference type="AlphaFoldDB" id="C7YLH2"/>
<sequence length="318" mass="34896">MSGQKNGQNRGRNPPSNLDGCNTLSSPQYMGPYLVTNTLEGNLQLGSPSVLNPKEHNTQAHPRNIASRPTSNIQKGKLGKGRPQVDGTRPVASRPEVTSPKPQLEHHEVFDPKGLQPLVYPQKIRTPEPSPTALRLAGYLLRAVNQERPALSRRSSTGELPVRDKLANKFVMSIPKQRFGIGGRRDSTASVPPGMTAESCNDPYRTAIRERLAAGEPRVPPRSEFAKDSKNYHAAGKVSASMSTLHESEELDLMKQATALIAWKAYKNLKDTISVGQRCGSAGLDTMNMFLSSGMAKQLRILRKPQPNSSEQHYESQD</sequence>
<feature type="compositionally biased region" description="Polar residues" evidence="1">
    <location>
        <begin position="1"/>
        <end position="28"/>
    </location>
</feature>
<protein>
    <submittedName>
        <fullName evidence="2">Uncharacterized protein</fullName>
    </submittedName>
</protein>
<dbReference type="KEGG" id="nhe:NECHADRAFT_77530"/>
<dbReference type="RefSeq" id="XP_003052498.1">
    <property type="nucleotide sequence ID" value="XM_003052452.1"/>
</dbReference>
<name>C7YLH2_FUSV7</name>
<feature type="region of interest" description="Disordered" evidence="1">
    <location>
        <begin position="1"/>
        <end position="109"/>
    </location>
</feature>
<keyword evidence="3" id="KW-1185">Reference proteome</keyword>
<feature type="compositionally biased region" description="Polar residues" evidence="1">
    <location>
        <begin position="35"/>
        <end position="50"/>
    </location>
</feature>
<evidence type="ECO:0000313" key="2">
    <source>
        <dbReference type="EMBL" id="EEU46785.1"/>
    </source>
</evidence>
<dbReference type="VEuPathDB" id="FungiDB:NECHADRAFT_77530"/>
<feature type="region of interest" description="Disordered" evidence="1">
    <location>
        <begin position="181"/>
        <end position="201"/>
    </location>
</feature>
<reference evidence="2 3" key="1">
    <citation type="journal article" date="2009" name="PLoS Genet.">
        <title>The genome of Nectria haematococca: contribution of supernumerary chromosomes to gene expansion.</title>
        <authorList>
            <person name="Coleman J.J."/>
            <person name="Rounsley S.D."/>
            <person name="Rodriguez-Carres M."/>
            <person name="Kuo A."/>
            <person name="Wasmann C.C."/>
            <person name="Grimwood J."/>
            <person name="Schmutz J."/>
            <person name="Taga M."/>
            <person name="White G.J."/>
            <person name="Zhou S."/>
            <person name="Schwartz D.C."/>
            <person name="Freitag M."/>
            <person name="Ma L.J."/>
            <person name="Danchin E.G."/>
            <person name="Henrissat B."/>
            <person name="Coutinho P.M."/>
            <person name="Nelson D.R."/>
            <person name="Straney D."/>
            <person name="Napoli C.A."/>
            <person name="Barker B.M."/>
            <person name="Gribskov M."/>
            <person name="Rep M."/>
            <person name="Kroken S."/>
            <person name="Molnar I."/>
            <person name="Rensing C."/>
            <person name="Kennell J.C."/>
            <person name="Zamora J."/>
            <person name="Farman M.L."/>
            <person name="Selker E.U."/>
            <person name="Salamov A."/>
            <person name="Shapiro H."/>
            <person name="Pangilinan J."/>
            <person name="Lindquist E."/>
            <person name="Lamers C."/>
            <person name="Grigoriev I.V."/>
            <person name="Geiser D.M."/>
            <person name="Covert S.F."/>
            <person name="Temporini E."/>
            <person name="Vanetten H.D."/>
        </authorList>
    </citation>
    <scope>NUCLEOTIDE SEQUENCE [LARGE SCALE GENOMIC DNA]</scope>
    <source>
        <strain evidence="3">ATCC MYA-4622 / CBS 123669 / FGSC 9596 / NRRL 45880 / 77-13-4</strain>
    </source>
</reference>
<dbReference type="GeneID" id="9671030"/>
<organism evidence="2 3">
    <name type="scientific">Fusarium vanettenii (strain ATCC MYA-4622 / CBS 123669 / FGSC 9596 / NRRL 45880 / 77-13-4)</name>
    <name type="common">Fusarium solani subsp. pisi</name>
    <dbReference type="NCBI Taxonomy" id="660122"/>
    <lineage>
        <taxon>Eukaryota</taxon>
        <taxon>Fungi</taxon>
        <taxon>Dikarya</taxon>
        <taxon>Ascomycota</taxon>
        <taxon>Pezizomycotina</taxon>
        <taxon>Sordariomycetes</taxon>
        <taxon>Hypocreomycetidae</taxon>
        <taxon>Hypocreales</taxon>
        <taxon>Nectriaceae</taxon>
        <taxon>Fusarium</taxon>
        <taxon>Fusarium solani species complex</taxon>
        <taxon>Fusarium vanettenii</taxon>
    </lineage>
</organism>
<accession>C7YLH2</accession>
<dbReference type="Proteomes" id="UP000005206">
    <property type="component" value="Chromosome 3"/>
</dbReference>